<feature type="domain" description="Thiamine phosphate synthase/TenI" evidence="3">
    <location>
        <begin position="3"/>
        <end position="179"/>
    </location>
</feature>
<keyword evidence="2" id="KW-0784">Thiamine biosynthesis</keyword>
<gene>
    <name evidence="4" type="primary">tenI</name>
    <name evidence="4" type="ORF">ACFPOH_16905</name>
</gene>
<dbReference type="InterPro" id="IPR036206">
    <property type="entry name" value="ThiamineP_synth_sf"/>
</dbReference>
<evidence type="ECO:0000259" key="3">
    <source>
        <dbReference type="Pfam" id="PF02581"/>
    </source>
</evidence>
<dbReference type="Proteomes" id="UP001595978">
    <property type="component" value="Unassembled WGS sequence"/>
</dbReference>
<evidence type="ECO:0000313" key="5">
    <source>
        <dbReference type="Proteomes" id="UP001595978"/>
    </source>
</evidence>
<evidence type="ECO:0000313" key="4">
    <source>
        <dbReference type="EMBL" id="MFC5543392.1"/>
    </source>
</evidence>
<dbReference type="Gene3D" id="3.20.20.70">
    <property type="entry name" value="Aldolase class I"/>
    <property type="match status" value="1"/>
</dbReference>
<dbReference type="InterPro" id="IPR022998">
    <property type="entry name" value="ThiamineP_synth_TenI"/>
</dbReference>
<evidence type="ECO:0000256" key="1">
    <source>
        <dbReference type="ARBA" id="ARBA00004948"/>
    </source>
</evidence>
<dbReference type="SUPFAM" id="SSF51391">
    <property type="entry name" value="Thiamin phosphate synthase"/>
    <property type="match status" value="1"/>
</dbReference>
<dbReference type="Pfam" id="PF02581">
    <property type="entry name" value="TMP-TENI"/>
    <property type="match status" value="1"/>
</dbReference>
<dbReference type="PANTHER" id="PTHR20857:SF22">
    <property type="entry name" value="THIAZOLE TAUTOMERASE"/>
    <property type="match status" value="1"/>
</dbReference>
<dbReference type="InterPro" id="IPR013785">
    <property type="entry name" value="Aldolase_TIM"/>
</dbReference>
<comment type="pathway">
    <text evidence="1">Cofactor biosynthesis; thiamine diphosphate biosynthesis.</text>
</comment>
<dbReference type="PANTHER" id="PTHR20857">
    <property type="entry name" value="THIAMINE-PHOSPHATE PYROPHOSPHORYLASE"/>
    <property type="match status" value="1"/>
</dbReference>
<dbReference type="EMBL" id="JBHSNQ010000195">
    <property type="protein sequence ID" value="MFC5543392.1"/>
    <property type="molecule type" value="Genomic_DNA"/>
</dbReference>
<comment type="caution">
    <text evidence="4">The sequence shown here is derived from an EMBL/GenBank/DDBJ whole genome shotgun (WGS) entry which is preliminary data.</text>
</comment>
<name>A0ABW0RH50_9BACL</name>
<dbReference type="NCBIfam" id="NF005819">
    <property type="entry name" value="PRK07695.1"/>
    <property type="match status" value="1"/>
</dbReference>
<keyword evidence="5" id="KW-1185">Reference proteome</keyword>
<evidence type="ECO:0000256" key="2">
    <source>
        <dbReference type="ARBA" id="ARBA00022977"/>
    </source>
</evidence>
<dbReference type="CDD" id="cd00564">
    <property type="entry name" value="TMP_TenI"/>
    <property type="match status" value="1"/>
</dbReference>
<dbReference type="RefSeq" id="WP_342580755.1">
    <property type="nucleotide sequence ID" value="NZ_JBHSNQ010000195.1"/>
</dbReference>
<organism evidence="4 5">
    <name type="scientific">Ureibacillus suwonensis</name>
    <dbReference type="NCBI Taxonomy" id="313007"/>
    <lineage>
        <taxon>Bacteria</taxon>
        <taxon>Bacillati</taxon>
        <taxon>Bacillota</taxon>
        <taxon>Bacilli</taxon>
        <taxon>Bacillales</taxon>
        <taxon>Caryophanaceae</taxon>
        <taxon>Ureibacillus</taxon>
    </lineage>
</organism>
<reference evidence="5" key="1">
    <citation type="journal article" date="2019" name="Int. J. Syst. Evol. Microbiol.">
        <title>The Global Catalogue of Microorganisms (GCM) 10K type strain sequencing project: providing services to taxonomists for standard genome sequencing and annotation.</title>
        <authorList>
            <consortium name="The Broad Institute Genomics Platform"/>
            <consortium name="The Broad Institute Genome Sequencing Center for Infectious Disease"/>
            <person name="Wu L."/>
            <person name="Ma J."/>
        </authorList>
    </citation>
    <scope>NUCLEOTIDE SEQUENCE [LARGE SCALE GENOMIC DNA]</scope>
    <source>
        <strain evidence="5">CCUG 56331</strain>
    </source>
</reference>
<sequence length="215" mass="23287">MELHIITDGKKTNEELKEIITSVSAVVDYIHIREKNKSPHEIVALVEELLKAGVPKEKLVINDRLDIALVTGIPNVHLPGKGLPVEKVKTAFPHMKVGVSIHSLEEAERAEEAGADYCLFGHVFETDSKKGLMGRGTGALGVIVEHVKIPVIAIGGITPENAGKVLEKKVRGIAVMSYIFSSKHPKEAATRLKQVSKGKGDDVATLYQWTEDGSG</sequence>
<accession>A0ABW0RH50</accession>
<protein>
    <submittedName>
        <fullName evidence="4">Thiazole tautomerase TenI</fullName>
    </submittedName>
</protein>
<proteinExistence type="predicted"/>